<gene>
    <name evidence="1" type="ORF">PACLA_8A017170</name>
</gene>
<comment type="caution">
    <text evidence="1">The sequence shown here is derived from an EMBL/GenBank/DDBJ whole genome shotgun (WGS) entry which is preliminary data.</text>
</comment>
<dbReference type="AlphaFoldDB" id="A0A7D9L9C5"/>
<dbReference type="SUPFAM" id="SSF56672">
    <property type="entry name" value="DNA/RNA polymerases"/>
    <property type="match status" value="1"/>
</dbReference>
<name>A0A7D9L9C5_PARCT</name>
<organism evidence="1 2">
    <name type="scientific">Paramuricea clavata</name>
    <name type="common">Red gorgonian</name>
    <name type="synonym">Violescent sea-whip</name>
    <dbReference type="NCBI Taxonomy" id="317549"/>
    <lineage>
        <taxon>Eukaryota</taxon>
        <taxon>Metazoa</taxon>
        <taxon>Cnidaria</taxon>
        <taxon>Anthozoa</taxon>
        <taxon>Octocorallia</taxon>
        <taxon>Malacalcyonacea</taxon>
        <taxon>Plexauridae</taxon>
        <taxon>Paramuricea</taxon>
    </lineage>
</organism>
<keyword evidence="2" id="KW-1185">Reference proteome</keyword>
<dbReference type="EMBL" id="CACRXK020015241">
    <property type="protein sequence ID" value="CAB4028095.1"/>
    <property type="molecule type" value="Genomic_DNA"/>
</dbReference>
<dbReference type="InterPro" id="IPR043502">
    <property type="entry name" value="DNA/RNA_pol_sf"/>
</dbReference>
<evidence type="ECO:0000313" key="2">
    <source>
        <dbReference type="Proteomes" id="UP001152795"/>
    </source>
</evidence>
<sequence length="79" mass="9371">MPGQHRFVQTKFNSAETEIIETEINKMLGKEIIEQVEHTKDEITSNIFTRPKKDGTHEVIINLKDFNKHVSYYHFKMVH</sequence>
<evidence type="ECO:0000313" key="1">
    <source>
        <dbReference type="EMBL" id="CAB4028095.1"/>
    </source>
</evidence>
<dbReference type="Proteomes" id="UP001152795">
    <property type="component" value="Unassembled WGS sequence"/>
</dbReference>
<dbReference type="OrthoDB" id="10582127at2759"/>
<reference evidence="1" key="1">
    <citation type="submission" date="2020-04" db="EMBL/GenBank/DDBJ databases">
        <authorList>
            <person name="Alioto T."/>
            <person name="Alioto T."/>
            <person name="Gomez Garrido J."/>
        </authorList>
    </citation>
    <scope>NUCLEOTIDE SEQUENCE</scope>
    <source>
        <strain evidence="1">A484AB</strain>
    </source>
</reference>
<protein>
    <submittedName>
        <fullName evidence="1">Uncharacterized protein</fullName>
    </submittedName>
</protein>
<dbReference type="Gene3D" id="3.10.10.10">
    <property type="entry name" value="HIV Type 1 Reverse Transcriptase, subunit A, domain 1"/>
    <property type="match status" value="1"/>
</dbReference>
<accession>A0A7D9L9C5</accession>
<proteinExistence type="predicted"/>